<dbReference type="EMBL" id="UZAI01018690">
    <property type="protein sequence ID" value="VDP39383.1"/>
    <property type="molecule type" value="Genomic_DNA"/>
</dbReference>
<proteinExistence type="predicted"/>
<evidence type="ECO:0000313" key="2">
    <source>
        <dbReference type="Proteomes" id="UP000277204"/>
    </source>
</evidence>
<gene>
    <name evidence="1" type="ORF">SMRZ_LOCUS21398</name>
</gene>
<dbReference type="Proteomes" id="UP000277204">
    <property type="component" value="Unassembled WGS sequence"/>
</dbReference>
<protein>
    <submittedName>
        <fullName evidence="1">Uncharacterized protein</fullName>
    </submittedName>
</protein>
<keyword evidence="2" id="KW-1185">Reference proteome</keyword>
<reference evidence="1 2" key="1">
    <citation type="submission" date="2018-11" db="EMBL/GenBank/DDBJ databases">
        <authorList>
            <consortium name="Pathogen Informatics"/>
        </authorList>
    </citation>
    <scope>NUCLEOTIDE SEQUENCE [LARGE SCALE GENOMIC DNA]</scope>
    <source>
        <strain evidence="1 2">Zambia</strain>
    </source>
</reference>
<name>A0A183MZC3_9TREM</name>
<accession>A0A183MZC3</accession>
<dbReference type="AlphaFoldDB" id="A0A183MZC3"/>
<evidence type="ECO:0000313" key="1">
    <source>
        <dbReference type="EMBL" id="VDP39383.1"/>
    </source>
</evidence>
<sequence>MTTGVTAVSQSVRLNIHKGNTKVLKYITENTNSIMLDGETVEDVETFTYLQETFINEQGRSGVDVNARIGKARAAFLQLKKTWSSKQLSVNQYQSHNLQYERQYSQFYCMELKFGELPQASSTR</sequence>
<organism evidence="1 2">
    <name type="scientific">Schistosoma margrebowiei</name>
    <dbReference type="NCBI Taxonomy" id="48269"/>
    <lineage>
        <taxon>Eukaryota</taxon>
        <taxon>Metazoa</taxon>
        <taxon>Spiralia</taxon>
        <taxon>Lophotrochozoa</taxon>
        <taxon>Platyhelminthes</taxon>
        <taxon>Trematoda</taxon>
        <taxon>Digenea</taxon>
        <taxon>Strigeidida</taxon>
        <taxon>Schistosomatoidea</taxon>
        <taxon>Schistosomatidae</taxon>
        <taxon>Schistosoma</taxon>
    </lineage>
</organism>